<proteinExistence type="predicted"/>
<dbReference type="Proteomes" id="UP000515369">
    <property type="component" value="Chromosome"/>
</dbReference>
<organism evidence="4 5">
    <name type="scientific">Spirosoma foliorum</name>
    <dbReference type="NCBI Taxonomy" id="2710596"/>
    <lineage>
        <taxon>Bacteria</taxon>
        <taxon>Pseudomonadati</taxon>
        <taxon>Bacteroidota</taxon>
        <taxon>Cytophagia</taxon>
        <taxon>Cytophagales</taxon>
        <taxon>Cytophagaceae</taxon>
        <taxon>Spirosoma</taxon>
    </lineage>
</organism>
<evidence type="ECO:0000256" key="1">
    <source>
        <dbReference type="SAM" id="SignalP"/>
    </source>
</evidence>
<name>A0A7G5H0H8_9BACT</name>
<sequence>MKQVVLLLLCLSWRVSLAQLKVNSNHRSFQDEKGKPFFWMGDTAWELAHRLDRQETETYLETRRRQGFNVIQVVALPFANEVDNKKPNRYGDFPFVNDNPDQLAITPGNNPNDAAQYDYWDHVDFVIQTAARKGLYIALSPVWGDHVSPHWSPKGVIFNEQNARSYGKYWGSRYANQWNIIWVLGGDCPLVYEKDKRHYDDRPVWRAMAAGIEEGEGAKHHLMTFHPKGGKSSSEYFQQDNWLDFNAFQSSHGARGTDAWNWVTRDLALKPTKPTLDMEPCYEDHPVNPWDGKWTRQRGYFNAYDIRTRLYRSVFAGMSGFTYGHHQVWQFLDTTRFIPLSVGDTIIGWKQALHAEATGQIQYLKQLMLSRPYFSRVSDQSLIRSVKGTDYRDLVMAARDSAGTYIMVYLPQRAPVTVDVTTIPGSQKQAWWFDPRTGKAIPDRSGRFTGVVTFTPPSQPSALATDWVLVIDDAARKYPFPK</sequence>
<keyword evidence="4" id="KW-0378">Hydrolase</keyword>
<dbReference type="PANTHER" id="PTHR37836:SF3">
    <property type="entry name" value="ENDOGLUCANASE"/>
    <property type="match status" value="1"/>
</dbReference>
<dbReference type="InterPro" id="IPR024749">
    <property type="entry name" value="Collagen-bd_put"/>
</dbReference>
<reference evidence="4 5" key="1">
    <citation type="submission" date="2020-07" db="EMBL/GenBank/DDBJ databases">
        <title>Spirosoma foliorum sp. nov., isolated from the leaves on the Nejang mountain Korea, Republic of.</title>
        <authorList>
            <person name="Ho H."/>
            <person name="Lee Y.-J."/>
            <person name="Nurcahyanto D.-A."/>
            <person name="Kim S.-G."/>
        </authorList>
    </citation>
    <scope>NUCLEOTIDE SEQUENCE [LARGE SCALE GENOMIC DNA]</scope>
    <source>
        <strain evidence="4 5">PL0136</strain>
    </source>
</reference>
<feature type="chain" id="PRO_5028936490" evidence="1">
    <location>
        <begin position="19"/>
        <end position="482"/>
    </location>
</feature>
<dbReference type="AlphaFoldDB" id="A0A7G5H0H8"/>
<evidence type="ECO:0000259" key="2">
    <source>
        <dbReference type="Pfam" id="PF12904"/>
    </source>
</evidence>
<dbReference type="KEGG" id="sfol:H3H32_06720"/>
<dbReference type="EMBL" id="CP059732">
    <property type="protein sequence ID" value="QMW04620.1"/>
    <property type="molecule type" value="Genomic_DNA"/>
</dbReference>
<dbReference type="Pfam" id="PF12904">
    <property type="entry name" value="Collagen_bind_2"/>
    <property type="match status" value="1"/>
</dbReference>
<dbReference type="SUPFAM" id="SSF51445">
    <property type="entry name" value="(Trans)glycosidases"/>
    <property type="match status" value="1"/>
</dbReference>
<dbReference type="GO" id="GO:0016787">
    <property type="term" value="F:hydrolase activity"/>
    <property type="evidence" value="ECO:0007669"/>
    <property type="project" value="UniProtKB-KW"/>
</dbReference>
<evidence type="ECO:0000259" key="3">
    <source>
        <dbReference type="Pfam" id="PF13204"/>
    </source>
</evidence>
<dbReference type="PANTHER" id="PTHR37836">
    <property type="entry name" value="LMO1036 PROTEIN"/>
    <property type="match status" value="1"/>
</dbReference>
<dbReference type="Gene3D" id="3.20.20.80">
    <property type="entry name" value="Glycosidases"/>
    <property type="match status" value="1"/>
</dbReference>
<evidence type="ECO:0000313" key="5">
    <source>
        <dbReference type="Proteomes" id="UP000515369"/>
    </source>
</evidence>
<keyword evidence="5" id="KW-1185">Reference proteome</keyword>
<accession>A0A7G5H0H8</accession>
<protein>
    <submittedName>
        <fullName evidence="4">Glycoside hydrolase family 140 protein</fullName>
    </submittedName>
</protein>
<dbReference type="RefSeq" id="WP_182461974.1">
    <property type="nucleotide sequence ID" value="NZ_CP059732.1"/>
</dbReference>
<dbReference type="InterPro" id="IPR017853">
    <property type="entry name" value="GH"/>
</dbReference>
<dbReference type="InterPro" id="IPR025277">
    <property type="entry name" value="Apiosidase-like_cat_dom"/>
</dbReference>
<feature type="domain" description="Putative collagen-binding" evidence="2">
    <location>
        <begin position="377"/>
        <end position="472"/>
    </location>
</feature>
<feature type="signal peptide" evidence="1">
    <location>
        <begin position="1"/>
        <end position="18"/>
    </location>
</feature>
<gene>
    <name evidence="4" type="ORF">H3H32_06720</name>
</gene>
<dbReference type="Pfam" id="PF13204">
    <property type="entry name" value="Apiosidase"/>
    <property type="match status" value="1"/>
</dbReference>
<feature type="domain" description="Apiosidase-like catalytic" evidence="3">
    <location>
        <begin position="24"/>
        <end position="374"/>
    </location>
</feature>
<evidence type="ECO:0000313" key="4">
    <source>
        <dbReference type="EMBL" id="QMW04620.1"/>
    </source>
</evidence>
<keyword evidence="1" id="KW-0732">Signal</keyword>